<keyword evidence="2" id="KW-1185">Reference proteome</keyword>
<accession>A0ABU8RUC0</accession>
<organism evidence="1 2">
    <name type="scientific">Novosphingobium anseongense</name>
    <dbReference type="NCBI Taxonomy" id="3133436"/>
    <lineage>
        <taxon>Bacteria</taxon>
        <taxon>Pseudomonadati</taxon>
        <taxon>Pseudomonadota</taxon>
        <taxon>Alphaproteobacteria</taxon>
        <taxon>Sphingomonadales</taxon>
        <taxon>Sphingomonadaceae</taxon>
        <taxon>Novosphingobium</taxon>
    </lineage>
</organism>
<reference evidence="1 2" key="1">
    <citation type="submission" date="2024-03" db="EMBL/GenBank/DDBJ databases">
        <authorList>
            <person name="Jo J.-H."/>
        </authorList>
    </citation>
    <scope>NUCLEOTIDE SEQUENCE [LARGE SCALE GENOMIC DNA]</scope>
    <source>
        <strain evidence="1 2">PS1R-30</strain>
    </source>
</reference>
<evidence type="ECO:0000313" key="2">
    <source>
        <dbReference type="Proteomes" id="UP001361239"/>
    </source>
</evidence>
<protein>
    <submittedName>
        <fullName evidence="1">Uncharacterized protein</fullName>
    </submittedName>
</protein>
<comment type="caution">
    <text evidence="1">The sequence shown here is derived from an EMBL/GenBank/DDBJ whole genome shotgun (WGS) entry which is preliminary data.</text>
</comment>
<proteinExistence type="predicted"/>
<name>A0ABU8RUC0_9SPHN</name>
<evidence type="ECO:0000313" key="1">
    <source>
        <dbReference type="EMBL" id="MEJ5976685.1"/>
    </source>
</evidence>
<dbReference type="EMBL" id="JBBHJZ010000001">
    <property type="protein sequence ID" value="MEJ5976685.1"/>
    <property type="molecule type" value="Genomic_DNA"/>
</dbReference>
<dbReference type="RefSeq" id="WP_339586588.1">
    <property type="nucleotide sequence ID" value="NZ_JBBHJZ010000001.1"/>
</dbReference>
<gene>
    <name evidence="1" type="ORF">WG901_08570</name>
</gene>
<dbReference type="Proteomes" id="UP001361239">
    <property type="component" value="Unassembled WGS sequence"/>
</dbReference>
<sequence length="51" mass="5239">MLKIIALGTLGYIAYRVFNQETAQPGAVRLAGGPLSSKATVQSSPDVPPPG</sequence>